<keyword evidence="15" id="KW-1185">Reference proteome</keyword>
<dbReference type="Pfam" id="PF25387">
    <property type="entry name" value="ADGRF3_N"/>
    <property type="match status" value="23"/>
</dbReference>
<feature type="compositionally biased region" description="Low complexity" evidence="8">
    <location>
        <begin position="3156"/>
        <end position="3194"/>
    </location>
</feature>
<keyword evidence="5 9" id="KW-0472">Membrane</keyword>
<feature type="region of interest" description="Disordered" evidence="8">
    <location>
        <begin position="4387"/>
        <end position="4409"/>
    </location>
</feature>
<dbReference type="SUPFAM" id="SSF48726">
    <property type="entry name" value="Immunoglobulin"/>
    <property type="match status" value="1"/>
</dbReference>
<dbReference type="Pfam" id="PF00002">
    <property type="entry name" value="7tm_2"/>
    <property type="match status" value="1"/>
</dbReference>
<dbReference type="PRINTS" id="PR00249">
    <property type="entry name" value="GPCRSECRETIN"/>
</dbReference>
<evidence type="ECO:0000256" key="4">
    <source>
        <dbReference type="ARBA" id="ARBA00022989"/>
    </source>
</evidence>
<sequence length="4444" mass="489819">MLNSGIRLTAQPLKLFKYTTDIKINAPRGAVIEQLRDLIREQKFPLCVKNSMKISGVNITTALLKPFKYTINIKTNASREAVIERLRALIHGQKFPVCVKTGMKISGANITTVCHSHPNKTQCKCENQYVWSSEQCSKHDVCVPYQNDTCRCIASLPTDGAFCRPPPAQLKPFKYTISIKTNASREAVTERLRALIHGQKFPVCVKTGMKISGANITTVCHSNVNKTQCKCENQYVWSSEQCSKYGICGPNQNDSCRCIPSVPTDGPFCRPPPAPLKQFRYTINIKTNASRETVIQRLRALIHGQKFPVCVKTGMKISGANITTVCLSNSNKTKCKCENQYVWSSEQCSKHGICGPKQNDPCRCIASLPTDGVFCRPPPAPMKPFRYTINIKTNASREAVIERLRALIYGQKFPVCVKTGMKISGASITTAPLKPFKYTINIKTNASGEAVIERLMALIHRQKFPMCIKTGMKISGANITTVCNSNPNKTQCKCENQYVWSSEQCSKYGICGPSQNDTCRCIASLPTDGTFCRSPPAPLRPFKYTINIKTNSSREAVIERLKSLIRGQKFPVCIKKGMKISGANITTVPLKPFRYTMNIKTNASRDAVIERLKALFHGQKFPMCIKNSMKIFGVNITTAPLKSFKYTIDIKINASRETVIEHLRALIHRQKFPTCVKKGMKISGANITTAPLKSFKYTIDIKINASGKAVIEHLRALIHGQKFPMCIKKDMKISGVNITAICVSNVNKTQCKCENQYVWSSEQCSKHGVCGPNQNDTCRCIASLPTDEVFCRPPPAPLKPFKYTINIKINASREAVIERLRALIHGQKFPMCIKKDMKISGANITTGKRMCISNPNKTQCKCENQYVWSSEQCSKYGVCGPNHNDTCRCIASLPTDGVFCRPPSAPQKSFKYSIDIKINASREAVIERLKDLIRGQKFPTSIKKGMKISGANITTVCVSNANKTKCKCENQYVWSSEQCSKHGVCGPNQNDSCRCITSLPTDGIFCWPRSVLAASLKSFKYTIDIKINASKNAVIERLRALIRGQKFPTCVKKGMKISGANITTATLKSFKYTIDIKVSASREAMKKHSWALIHGQKFPTCINKGMKISGVNITTVCLTNSNKTQCKCEGQYVWSSEQCSKHGVCSLNQNGTCKCITSLPSDMVFCQRPPAPMKPFKYTIDIKINASKDAVIERLRALIRGQKFPTCVKKDMKVSGANITTTPLKSFKYTIDTKINTSGKAVIEHLRALMHGQKFPMCIIKDMKISGVNITTICVSKMNKTQCKCENQYVWSFEQCSKHGVCGPNQNDPCRCTASLPTDEVFCRPPPAPLKPFKYTINIKINALREAVIERLRALIHGQKFPMCIKKDMKISGANITTVCISNPNKTQCKCENQYVWSSEQCSKHRICGPNHNDTCRCIASLPTDGVFCRPPSASLKSFKYTIDIKINASREAVIEHLKDLIRGQKFPTSIKKGMKISGANITTAPMKPFKYTIDIKINASKDAVIERLRALIRGQKFPTCVKKGMKISGANITTVTLKSFKYTIDIKINALRDSVIERLRSSIRGRKFPVCIKKGMKISGVNITTVCLTNSNKTQCKCEGQYVWSSEQCSKHGVCGLNQNGTCKCITSLPSDMVFCQRPPAPMKPFKYTIDIKINASKDAVIERLRALICGQKFPTCVKKDMKVSGANITTICLSNSNKTQCKCEKQYVWSSEQCSKHGICGPNHNDTCRCIASLPTDGAFCRRPPGIERRGRCIASYPTDGAFCQPPPAPLKSFKYTIDIKINASREAVIEHLRSFIHGQKFPMCIKKGMKISGVNITTVCLSNLNKTQCKCENQYVWSSEQCFKHGICEPNLNDNCRCIASHPNDRMFCRRPPAPLKLFKYTIDIKINASGKAVIEHLRALIHGQKFPICIKKDMKISGVNITTVCVSNSNKTKCKCENQYVWSSEQCSKHGVCGPNHNDTCGCIASLPTDGAFCRSPPAPLKSFKYTIDIKVNASREAVKKHLWALIHGQKFPTCIKKGMKISGVNITTVCLTNSNKTQCKCEGQYVWSSEQCSKHGVCGLNQNGTCKCITSLPSDMVFCQRPPAPLKLFKYTIDIKINASKDAVIERLRALIRGQKFPTCVKKGMKISGANITTVCLSNLNKTQCKCENHYIWSSEQCSKHRICGPNLNDTCRCIASLPTDGMFCQLPPAPLKSFKYTIDIKMNASRDAVIEHLRSLVHGQKFPMHIKKGMKISGVNITTVCLSNLNKTQCKCENQYVWSSEQCSKHDVCGPNQSNTCRCIASLPTDGMFCQRPPAPLKSFKYTIDIKINASRDAVIERLSSLFRGRKFPMCIKKGMKISGANITTMCLSNVNKTQCKCENQYVWSSEQCSKHGVCGPNQNDTCRCIASLPTDGAFCQPPPVPLKSFKYTIDIKINASRDAVIEHLRSLIRGRKFPMCIKKGMKISGVIITTVCLSNLNKTQCKCENQYVWSSEQCFKHGVCGPNQNDTCRCIASLPTDGRFCQRPPAPVKSFKYTIDIKMNASRDAVIERLRSFIRGQKFPVCIKKGMKISGANITTVCLSNVNKTQCKCDDEYVWSSEQCSKHGICGPSQNDNCRCIASLPADRKFCQPPPAPLKSFIYTIDIKINVSREDVIEHLRALIHGQKFPMCVKKDLKISGVNITTIPLKSFKYTIDIKINASRDAVIEHLRSLIRGRKFPMCIKKGMKISGVNITTVCLSNLNKTQCKCENQYVWSSEQCSKHAVCGPSQSNTCRCITFLPTDGMFCQRPPAPVKSFKYTIDIKMNASRDAVIERLRSFIRGQKFPVCIKKGMKISGANITTVCLSNVNKTQCKCDDEYVWSSEQCSKHGVCGPSQNDNCRCIASLPTDRKFCQPPPAPLKSFIYTIDIKISVSREDVIEHLRALIHGQKFPMCVKKDLKISGVNITTTFCQPPPAPLKSFKYTIDIKINASREAVIEHFRALIHGQKFPMCVKKDLKISGVNITTVCLSNLNKTQCKCENQYVWSSEQCSKHDICSPNQNDTCRCIASLPTDGKFCRPPPGCPIASTTIPTTISVSTPSEPTATSTTADVTTLSTLFTNTAESTVTITSLPTSTSTVETTYVTSTAESTIMTSPSTSTPIAETTSYNIPVTPKTTERTTATSDMTFISTAETNESTTTKPPPTTELTTKATAVPPTASSTPPTTLESATTAEPTTIAAPTTTLAPTTTVVPTTTTTPEPTTTMAPTTPEPTTTTLAPPTTLAPTTTAAPTTTTLAPTTTTTTLAPTTIAVTTLAPTTTPEPTTTTLAPTTTTPEPTTTTKLAPTTTPEPTTTLAPPTTTTTPEPTTTTTTTLAPTTTPEPTTTTPAPTTTPEPTTTTLAPTTTKAATNNNTGTTTNNNNNSKTSNKAAINNTGTNNNNSSSTTTNNNARTNNGSTNNNTGTNNNNSKTSNKAAINNTESTTTTTTTTTPKPVIKPQSTTSKPATTKLQPTTPKPVTKPPTTGPTTTPEPLKRQMSLAIDETFDANLNNPNSDKFKKYKSDIENAISKSYKDVKGFVSATVTGFRPGSVIIDFFITTSEEIKTSGEISQALQSNMKDLNYNVDPLSVAQTENKDMRTRDAVFPEQDMTLSCSATNRLGNIDWRFQGNIVQPGNHYVFSSDRDSLTVKSVIISDNGRYECLYNTSTGLHITWDRIDYIKPYPIMQVPSNKKYICEDRLIDLDCCVHSDYSVYWVQEIINSKIESLRCFTKQINFVTEGLCAKTIKYTCKLNNPALLGFSYSSRAVQLVVSQPIQQTPNSPVTCNDEIYGFGEVGAIAVGDCDKEKVGIKEGLCDSYGSWVTVKDTCVLRIIDQLGQESQSLDAETLTDFVDKVSNATKNNEEAIVKSEATVSAMVGILNNIADVTQTFMLDEVVITNFLSIVDIISSDTVKPVWEQLNSNGESQGNSSKLLSSIESVIKATSNTNINIVSPTNSFLFKKVTTSEDFRDILRLNSTAELTIPDIASSNKNVTITAVAFSSLGNVMPPRNRSDNQNKTENVINGLIVVVNTSVSINNIQLKFEKLRNSVTLNNNSVNLGNLQCVFWDFTIFNGSGGWDSTGCEVIQVNGSDTCHCNHTTSFSILMSPFAPEDLALSIITYIGVAISIASLLVCLIIEMIIWKDVSRNSTSLVRHVSLVNIALSLLIADICFMISAAVVKPGTDFTSSCSAAVFFTHFFYLSLFFWMLVSAILLLYRTTMVFSHLSKSVMMALAFIVGYGAPLLISVITVASTAGNKHYVTRNEACWLNWYDSKALLAFVLPALVIVAVNITIVVIVLVKMLRRGVGESNRDEKNTLVVILRCVAILTPIFGITWGLGLGIMIEPKALALHYLFAICNSFQGLFILVLGTLMEKKVRETLTRRLRIRHSGSHATHTSSSGTLSYGRSSSSNRTTLTEVFNTLMRRGRRPGANSYSRASESFLNA</sequence>
<feature type="domain" description="Ig-like" evidence="13">
    <location>
        <begin position="3588"/>
        <end position="3674"/>
    </location>
</feature>
<organism evidence="14 15">
    <name type="scientific">Cirrhinus molitorella</name>
    <name type="common">mud carp</name>
    <dbReference type="NCBI Taxonomy" id="172907"/>
    <lineage>
        <taxon>Eukaryota</taxon>
        <taxon>Metazoa</taxon>
        <taxon>Chordata</taxon>
        <taxon>Craniata</taxon>
        <taxon>Vertebrata</taxon>
        <taxon>Euteleostomi</taxon>
        <taxon>Actinopterygii</taxon>
        <taxon>Neopterygii</taxon>
        <taxon>Teleostei</taxon>
        <taxon>Ostariophysi</taxon>
        <taxon>Cypriniformes</taxon>
        <taxon>Cyprinidae</taxon>
        <taxon>Labeoninae</taxon>
        <taxon>Labeonini</taxon>
        <taxon>Cirrhinus</taxon>
    </lineage>
</organism>
<dbReference type="InterPro" id="IPR057400">
    <property type="entry name" value="ADGRF3/5_N"/>
</dbReference>
<dbReference type="SUPFAM" id="SSF82671">
    <property type="entry name" value="SEA domain"/>
    <property type="match status" value="1"/>
</dbReference>
<keyword evidence="6" id="KW-1015">Disulfide bond</keyword>
<dbReference type="InterPro" id="IPR036364">
    <property type="entry name" value="SEA_dom_sf"/>
</dbReference>
<feature type="transmembrane region" description="Helical" evidence="9">
    <location>
        <begin position="4114"/>
        <end position="4137"/>
    </location>
</feature>
<evidence type="ECO:0000313" key="15">
    <source>
        <dbReference type="Proteomes" id="UP001558613"/>
    </source>
</evidence>
<feature type="compositionally biased region" description="Low complexity" evidence="8">
    <location>
        <begin position="3280"/>
        <end position="3453"/>
    </location>
</feature>
<dbReference type="PANTHER" id="PTHR45813">
    <property type="entry name" value="IG-LIKE DOMAIN-CONTAINING PROTEIN"/>
    <property type="match status" value="1"/>
</dbReference>
<dbReference type="SMART" id="SM00303">
    <property type="entry name" value="GPS"/>
    <property type="match status" value="1"/>
</dbReference>
<evidence type="ECO:0000256" key="5">
    <source>
        <dbReference type="ARBA" id="ARBA00023136"/>
    </source>
</evidence>
<evidence type="ECO:0000256" key="8">
    <source>
        <dbReference type="SAM" id="MobiDB-lite"/>
    </source>
</evidence>
<dbReference type="InterPro" id="IPR013783">
    <property type="entry name" value="Ig-like_fold"/>
</dbReference>
<evidence type="ECO:0000256" key="1">
    <source>
        <dbReference type="ARBA" id="ARBA00004141"/>
    </source>
</evidence>
<dbReference type="Gene3D" id="2.60.40.10">
    <property type="entry name" value="Immunoglobulins"/>
    <property type="match status" value="1"/>
</dbReference>
<comment type="similarity">
    <text evidence="2">Belongs to the G-protein coupled receptor 2 family. Adhesion G-protein coupled receptor (ADGR) subfamily.</text>
</comment>
<dbReference type="PROSITE" id="PS50261">
    <property type="entry name" value="G_PROTEIN_RECEP_F2_4"/>
    <property type="match status" value="1"/>
</dbReference>
<evidence type="ECO:0000259" key="12">
    <source>
        <dbReference type="PROSITE" id="PS50261"/>
    </source>
</evidence>
<reference evidence="14 15" key="1">
    <citation type="submission" date="2023-09" db="EMBL/GenBank/DDBJ databases">
        <authorList>
            <person name="Wang M."/>
        </authorList>
    </citation>
    <scope>NUCLEOTIDE SEQUENCE [LARGE SCALE GENOMIC DNA]</scope>
    <source>
        <strain evidence="14">GT-2023</strain>
        <tissue evidence="14">Liver</tissue>
    </source>
</reference>
<feature type="compositionally biased region" description="Low complexity" evidence="8">
    <location>
        <begin position="4391"/>
        <end position="4409"/>
    </location>
</feature>
<evidence type="ECO:0000256" key="7">
    <source>
        <dbReference type="ARBA" id="ARBA00023180"/>
    </source>
</evidence>
<feature type="region of interest" description="Disordered" evidence="8">
    <location>
        <begin position="3155"/>
        <end position="3194"/>
    </location>
</feature>
<evidence type="ECO:0000259" key="11">
    <source>
        <dbReference type="PROSITE" id="PS50221"/>
    </source>
</evidence>
<feature type="region of interest" description="Disordered" evidence="8">
    <location>
        <begin position="3280"/>
        <end position="3495"/>
    </location>
</feature>
<keyword evidence="4 9" id="KW-1133">Transmembrane helix</keyword>
<dbReference type="Pfam" id="PF01390">
    <property type="entry name" value="SEA"/>
    <property type="match status" value="1"/>
</dbReference>
<evidence type="ECO:0000259" key="13">
    <source>
        <dbReference type="PROSITE" id="PS50835"/>
    </source>
</evidence>
<feature type="domain" description="G-protein coupled receptors family 2 profile 2" evidence="12">
    <location>
        <begin position="4116"/>
        <end position="4373"/>
    </location>
</feature>
<evidence type="ECO:0000256" key="2">
    <source>
        <dbReference type="ARBA" id="ARBA00007343"/>
    </source>
</evidence>
<dbReference type="SUPFAM" id="SSF81321">
    <property type="entry name" value="Family A G protein-coupled receptor-like"/>
    <property type="match status" value="1"/>
</dbReference>
<dbReference type="PROSITE" id="PS50221">
    <property type="entry name" value="GAIN_B"/>
    <property type="match status" value="1"/>
</dbReference>
<evidence type="ECO:0000259" key="10">
    <source>
        <dbReference type="PROSITE" id="PS50024"/>
    </source>
</evidence>
<feature type="domain" description="GAIN-B" evidence="11">
    <location>
        <begin position="3936"/>
        <end position="4112"/>
    </location>
</feature>
<dbReference type="InterPro" id="IPR000832">
    <property type="entry name" value="GPCR_2_secretin-like"/>
</dbReference>
<evidence type="ECO:0000256" key="3">
    <source>
        <dbReference type="ARBA" id="ARBA00022692"/>
    </source>
</evidence>
<dbReference type="PANTHER" id="PTHR45813:SF4">
    <property type="entry name" value="ADHESION G PROTEIN-COUPLED RECEPTOR F5"/>
    <property type="match status" value="1"/>
</dbReference>
<feature type="region of interest" description="Disordered" evidence="8">
    <location>
        <begin position="3212"/>
        <end position="3262"/>
    </location>
</feature>
<accession>A0ABR3MYQ7</accession>
<feature type="compositionally biased region" description="Low complexity" evidence="8">
    <location>
        <begin position="3466"/>
        <end position="3475"/>
    </location>
</feature>
<dbReference type="InterPro" id="IPR046338">
    <property type="entry name" value="GAIN_dom_sf"/>
</dbReference>
<dbReference type="Gene3D" id="2.60.220.50">
    <property type="match status" value="1"/>
</dbReference>
<keyword evidence="7" id="KW-0325">Glycoprotein</keyword>
<keyword evidence="3 9" id="KW-0812">Transmembrane</keyword>
<dbReference type="InterPro" id="IPR007110">
    <property type="entry name" value="Ig-like_dom"/>
</dbReference>
<feature type="domain" description="SEA" evidence="10">
    <location>
        <begin position="3489"/>
        <end position="3598"/>
    </location>
</feature>
<feature type="transmembrane region" description="Helical" evidence="9">
    <location>
        <begin position="4275"/>
        <end position="4299"/>
    </location>
</feature>
<comment type="caution">
    <text evidence="14">The sequence shown here is derived from an EMBL/GenBank/DDBJ whole genome shotgun (WGS) entry which is preliminary data.</text>
</comment>
<dbReference type="Gene3D" id="1.20.1070.10">
    <property type="entry name" value="Rhodopsin 7-helix transmembrane proteins"/>
    <property type="match status" value="1"/>
</dbReference>
<dbReference type="PROSITE" id="PS50835">
    <property type="entry name" value="IG_LIKE"/>
    <property type="match status" value="1"/>
</dbReference>
<feature type="transmembrane region" description="Helical" evidence="9">
    <location>
        <begin position="4158"/>
        <end position="4179"/>
    </location>
</feature>
<dbReference type="InterPro" id="IPR017981">
    <property type="entry name" value="GPCR_2-like_7TM"/>
</dbReference>
<evidence type="ECO:0000256" key="6">
    <source>
        <dbReference type="ARBA" id="ARBA00023157"/>
    </source>
</evidence>
<proteinExistence type="inferred from homology"/>
<dbReference type="InterPro" id="IPR036179">
    <property type="entry name" value="Ig-like_dom_sf"/>
</dbReference>
<evidence type="ECO:0000313" key="14">
    <source>
        <dbReference type="EMBL" id="KAL1269701.1"/>
    </source>
</evidence>
<dbReference type="InterPro" id="IPR057244">
    <property type="entry name" value="GAIN_B"/>
</dbReference>
<dbReference type="Pfam" id="PF01825">
    <property type="entry name" value="GPS"/>
    <property type="match status" value="1"/>
</dbReference>
<feature type="compositionally biased region" description="Pro residues" evidence="8">
    <location>
        <begin position="3476"/>
        <end position="3486"/>
    </location>
</feature>
<evidence type="ECO:0000256" key="9">
    <source>
        <dbReference type="SAM" id="Phobius"/>
    </source>
</evidence>
<dbReference type="InterPro" id="IPR000203">
    <property type="entry name" value="GPS"/>
</dbReference>
<feature type="transmembrane region" description="Helical" evidence="9">
    <location>
        <begin position="4319"/>
        <end position="4343"/>
    </location>
</feature>
<dbReference type="InterPro" id="IPR051587">
    <property type="entry name" value="Adhesion_GPCR"/>
</dbReference>
<feature type="transmembrane region" description="Helical" evidence="9">
    <location>
        <begin position="4228"/>
        <end position="4255"/>
    </location>
</feature>
<dbReference type="InterPro" id="IPR000082">
    <property type="entry name" value="SEA_dom"/>
</dbReference>
<dbReference type="EMBL" id="JAYMGO010000008">
    <property type="protein sequence ID" value="KAL1269701.1"/>
    <property type="molecule type" value="Genomic_DNA"/>
</dbReference>
<dbReference type="PROSITE" id="PS50024">
    <property type="entry name" value="SEA"/>
    <property type="match status" value="1"/>
</dbReference>
<dbReference type="Proteomes" id="UP001558613">
    <property type="component" value="Unassembled WGS sequence"/>
</dbReference>
<feature type="transmembrane region" description="Helical" evidence="9">
    <location>
        <begin position="4191"/>
        <end position="4216"/>
    </location>
</feature>
<dbReference type="CDD" id="cd15932">
    <property type="entry name" value="7tmB2_GPR116-like_Adhesion_VI"/>
    <property type="match status" value="1"/>
</dbReference>
<gene>
    <name evidence="14" type="ORF">QQF64_031990</name>
</gene>
<name>A0ABR3MYQ7_9TELE</name>
<protein>
    <submittedName>
        <fullName evidence="14">Uncharacterized protein</fullName>
    </submittedName>
</protein>
<comment type="subcellular location">
    <subcellularLocation>
        <location evidence="1">Membrane</location>
        <topology evidence="1">Multi-pass membrane protein</topology>
    </subcellularLocation>
</comment>
<feature type="transmembrane region" description="Helical" evidence="9">
    <location>
        <begin position="4349"/>
        <end position="4372"/>
    </location>
</feature>